<dbReference type="GO" id="GO:0005509">
    <property type="term" value="F:calcium ion binding"/>
    <property type="evidence" value="ECO:0007669"/>
    <property type="project" value="InterPro"/>
</dbReference>
<dbReference type="InterPro" id="IPR002126">
    <property type="entry name" value="Cadherin-like_dom"/>
</dbReference>
<keyword evidence="7" id="KW-1185">Reference proteome</keyword>
<keyword evidence="2" id="KW-0812">Transmembrane</keyword>
<feature type="domain" description="Cadherin" evidence="5">
    <location>
        <begin position="161"/>
        <end position="256"/>
    </location>
</feature>
<dbReference type="OrthoDB" id="1488158at2"/>
<keyword evidence="3" id="KW-1133">Transmembrane helix</keyword>
<dbReference type="Pfam" id="PF13585">
    <property type="entry name" value="CHU_C"/>
    <property type="match status" value="1"/>
</dbReference>
<evidence type="ECO:0000259" key="5">
    <source>
        <dbReference type="PROSITE" id="PS50268"/>
    </source>
</evidence>
<feature type="domain" description="Cadherin" evidence="5">
    <location>
        <begin position="654"/>
        <end position="742"/>
    </location>
</feature>
<feature type="domain" description="Cadherin" evidence="5">
    <location>
        <begin position="559"/>
        <end position="647"/>
    </location>
</feature>
<dbReference type="GO" id="GO:0007156">
    <property type="term" value="P:homophilic cell adhesion via plasma membrane adhesion molecules"/>
    <property type="evidence" value="ECO:0007669"/>
    <property type="project" value="InterPro"/>
</dbReference>
<name>A0A3D9KYZ3_MARFU</name>
<gene>
    <name evidence="6" type="ORF">C7460_12216</name>
</gene>
<dbReference type="AlphaFoldDB" id="A0A3D9KYZ3"/>
<dbReference type="CDD" id="cd11304">
    <property type="entry name" value="Cadherin_repeat"/>
    <property type="match status" value="6"/>
</dbReference>
<feature type="domain" description="Cadherin" evidence="5">
    <location>
        <begin position="370"/>
        <end position="462"/>
    </location>
</feature>
<dbReference type="EMBL" id="QREG01000022">
    <property type="protein sequence ID" value="RED94075.1"/>
    <property type="molecule type" value="Genomic_DNA"/>
</dbReference>
<protein>
    <submittedName>
        <fullName evidence="6">Gliding motility-associated-like protein</fullName>
    </submittedName>
</protein>
<keyword evidence="3" id="KW-0472">Membrane</keyword>
<organism evidence="6 7">
    <name type="scientific">Marinoscillum furvescens DSM 4134</name>
    <dbReference type="NCBI Taxonomy" id="1122208"/>
    <lineage>
        <taxon>Bacteria</taxon>
        <taxon>Pseudomonadati</taxon>
        <taxon>Bacteroidota</taxon>
        <taxon>Cytophagia</taxon>
        <taxon>Cytophagales</taxon>
        <taxon>Reichenbachiellaceae</taxon>
        <taxon>Marinoscillum</taxon>
    </lineage>
</organism>
<reference evidence="6 7" key="1">
    <citation type="submission" date="2018-07" db="EMBL/GenBank/DDBJ databases">
        <title>Genomic Encyclopedia of Type Strains, Phase IV (KMG-IV): sequencing the most valuable type-strain genomes for metagenomic binning, comparative biology and taxonomic classification.</title>
        <authorList>
            <person name="Goeker M."/>
        </authorList>
    </citation>
    <scope>NUCLEOTIDE SEQUENCE [LARGE SCALE GENOMIC DNA]</scope>
    <source>
        <strain evidence="6 7">DSM 4134</strain>
    </source>
</reference>
<feature type="domain" description="Cadherin" evidence="5">
    <location>
        <begin position="840"/>
        <end position="943"/>
    </location>
</feature>
<dbReference type="PRINTS" id="PR00205">
    <property type="entry name" value="CADHERIN"/>
</dbReference>
<comment type="caution">
    <text evidence="6">The sequence shown here is derived from an EMBL/GenBank/DDBJ whole genome shotgun (WGS) entry which is preliminary data.</text>
</comment>
<feature type="domain" description="Cadherin" evidence="5">
    <location>
        <begin position="261"/>
        <end position="362"/>
    </location>
</feature>
<evidence type="ECO:0000256" key="2">
    <source>
        <dbReference type="ARBA" id="ARBA00022692"/>
    </source>
</evidence>
<dbReference type="InterPro" id="IPR050174">
    <property type="entry name" value="Protocadherin/Cadherin-CA"/>
</dbReference>
<dbReference type="GO" id="GO:0005886">
    <property type="term" value="C:plasma membrane"/>
    <property type="evidence" value="ECO:0007669"/>
    <property type="project" value="TreeGrafter"/>
</dbReference>
<dbReference type="InterPro" id="IPR015919">
    <property type="entry name" value="Cadherin-like_sf"/>
</dbReference>
<accession>A0A3D9KYZ3</accession>
<dbReference type="SUPFAM" id="SSF49313">
    <property type="entry name" value="Cadherin-like"/>
    <property type="match status" value="6"/>
</dbReference>
<dbReference type="PANTHER" id="PTHR24028">
    <property type="entry name" value="CADHERIN-87A"/>
    <property type="match status" value="1"/>
</dbReference>
<comment type="subcellular location">
    <subcellularLocation>
        <location evidence="1">Membrane</location>
        <topology evidence="1">Single-pass membrane protein</topology>
    </subcellularLocation>
</comment>
<dbReference type="InterPro" id="IPR026341">
    <property type="entry name" value="T9SS_type_B"/>
</dbReference>
<evidence type="ECO:0000313" key="7">
    <source>
        <dbReference type="Proteomes" id="UP000256779"/>
    </source>
</evidence>
<dbReference type="Gene3D" id="2.60.40.60">
    <property type="entry name" value="Cadherins"/>
    <property type="match status" value="7"/>
</dbReference>
<dbReference type="PANTHER" id="PTHR24028:SF316">
    <property type="entry name" value="NEURAL-CADHERIN-LIKE"/>
    <property type="match status" value="1"/>
</dbReference>
<feature type="domain" description="Cadherin" evidence="5">
    <location>
        <begin position="742"/>
        <end position="841"/>
    </location>
</feature>
<dbReference type="Pfam" id="PF00028">
    <property type="entry name" value="Cadherin"/>
    <property type="match status" value="1"/>
</dbReference>
<evidence type="ECO:0000256" key="3">
    <source>
        <dbReference type="ARBA" id="ARBA00022989"/>
    </source>
</evidence>
<keyword evidence="4" id="KW-0325">Glycoprotein</keyword>
<dbReference type="SMART" id="SM00112">
    <property type="entry name" value="CA"/>
    <property type="match status" value="7"/>
</dbReference>
<evidence type="ECO:0000313" key="6">
    <source>
        <dbReference type="EMBL" id="RED94075.1"/>
    </source>
</evidence>
<dbReference type="NCBIfam" id="TIGR04131">
    <property type="entry name" value="Bac_Flav_CTERM"/>
    <property type="match status" value="1"/>
</dbReference>
<evidence type="ECO:0000256" key="4">
    <source>
        <dbReference type="ARBA" id="ARBA00023180"/>
    </source>
</evidence>
<evidence type="ECO:0000256" key="1">
    <source>
        <dbReference type="ARBA" id="ARBA00004167"/>
    </source>
</evidence>
<sequence length="1026" mass="112512">MEALSKNQPLTLKQFEMKKLIILTCLGMLLSVVLTAQSPDWEQPTGYQYSMNFTGVLVMSGEESRDENDKVAAFVDGEVRGVAQPVYESNNDRYYVFLTVFSQQASGEEVTFKMYDASADELSNALDTVDFENNGSSGTISSPTVFRDNHTPTAIEVSTDEVFENTVVGETVLTFTTVDEDADDSFTYELVEGADATHNFLFAIEGNALLYDSLLDFEAFDSKSLSIRMRATDSHGESVEEVIALQLMDTNDPPTAIVNVATSEANGSFAEHADLGTEVLVFRTEDQDARDSYTYELVDGVGSTHNDLVAISGSSLQLAADINYEDHTDGLSIRVRSTDSGGLQMETIFTLDITDINDAPVSVVINLSAIDENLPEGDVVATLLTEDEDAVDQFTYSLVAGEGDADNELFTIAGDQLKVAALIDYETNPVINVRLRSTDKDGEQVEGAFEWQVNDLNDRPIRTHVSETRIAFDVEDGDIIAKFSTDDEDEADTFSYAFVEGTNDNDLFRIESNRLLANADFASLTGPFETEVRTTDARGLTIDSVYVFSLASIALSNQSLAENEATGTVIGQFSTAGSGNYTYTLLSGKADNDRFSIDQDQLLSAQTFDFEKHSTFEIWVRSTGDNGFASERSFTIAINDANDPPEQIELSMNTIEENLESGSVVGVFTTLEQDKSDTYTYELADGDDYFTIEGAQLKTRTPFNFEEQDSYPINVKTTDAGGLSTTAEFVISVIDQPDAPDDLLVSNLSIDENAAAGTIVGELSTVDQDANSTFIYQLSGVDYESNEAFYIQGNRLIASRSFDYETKNALTIKLSTTDHTGLVLEKDFVVNVQDVNEAPMISIQEFEVLENSENGTLIGTLQASDIDAGQSLTFSLTEDEPAFSLAPNGDLTVAGQQALDYETRDFYSLQVTVTDDGTPALTNSTWVQVFVSDELEEGILPVNNFLSPNSDSKNDYFEIENVSLYAGYVLTIYNQNGSEVFRSEAYANDWSGTNQSGEALTPGTYYYRFEHPENPINYRGTLTIAK</sequence>
<proteinExistence type="predicted"/>
<dbReference type="Proteomes" id="UP000256779">
    <property type="component" value="Unassembled WGS sequence"/>
</dbReference>
<dbReference type="PROSITE" id="PS50268">
    <property type="entry name" value="CADHERIN_2"/>
    <property type="match status" value="7"/>
</dbReference>